<evidence type="ECO:0000313" key="3">
    <source>
        <dbReference type="Proteomes" id="UP000241208"/>
    </source>
</evidence>
<protein>
    <submittedName>
        <fullName evidence="2">AraC family transcriptional regulator</fullName>
    </submittedName>
</protein>
<dbReference type="InterPro" id="IPR010499">
    <property type="entry name" value="AraC_E-bd"/>
</dbReference>
<dbReference type="PANTHER" id="PTHR36444:SF3">
    <property type="entry name" value="TRANSCRIPTIONAL ACTIVATOR, PUTATIVE-RELATED"/>
    <property type="match status" value="1"/>
</dbReference>
<feature type="domain" description="AraC effector-binding" evidence="1">
    <location>
        <begin position="1"/>
        <end position="156"/>
    </location>
</feature>
<dbReference type="SUPFAM" id="SSF55136">
    <property type="entry name" value="Probable bacterial effector-binding domain"/>
    <property type="match status" value="1"/>
</dbReference>
<name>A0A2T4LPV7_9STAP</name>
<dbReference type="InterPro" id="IPR053182">
    <property type="entry name" value="YobU-like_regulator"/>
</dbReference>
<reference evidence="2 3" key="1">
    <citation type="journal article" date="2016" name="Front. Microbiol.">
        <title>Comprehensive Phylogenetic Analysis of Bovine Non-aureus Staphylococci Species Based on Whole-Genome Sequencing.</title>
        <authorList>
            <person name="Naushad S."/>
            <person name="Barkema H.W."/>
            <person name="Luby C."/>
            <person name="Condas L.A."/>
            <person name="Nobrega D.B."/>
            <person name="Carson D.A."/>
            <person name="De Buck J."/>
        </authorList>
    </citation>
    <scope>NUCLEOTIDE SEQUENCE [LARGE SCALE GENOMIC DNA]</scope>
    <source>
        <strain evidence="2 3">SNUC 3829</strain>
    </source>
</reference>
<dbReference type="InterPro" id="IPR029442">
    <property type="entry name" value="GyrI-like"/>
</dbReference>
<sequence length="156" mass="18239">MDYRIETLSERPVPVVGVKKKYATGQKAQENIFKFWMEFEAMGYKDRLISQSNQYLEGLLGVCLPKENGEMHYLIGVTSDEQQSEWEQVDLVEGRYLVFDAKGPVPESIKQAMQTIHRNILHTLDYELRSAPFFELYKPGELHSNDYITEIWFPIK</sequence>
<dbReference type="STRING" id="29382.BZ166_06900"/>
<gene>
    <name evidence="2" type="ORF">BUY34_11655</name>
</gene>
<dbReference type="Gene3D" id="3.20.80.10">
    <property type="entry name" value="Regulatory factor, effector binding domain"/>
    <property type="match status" value="1"/>
</dbReference>
<organism evidence="2 3">
    <name type="scientific">Staphylococcus cohnii</name>
    <dbReference type="NCBI Taxonomy" id="29382"/>
    <lineage>
        <taxon>Bacteria</taxon>
        <taxon>Bacillati</taxon>
        <taxon>Bacillota</taxon>
        <taxon>Bacilli</taxon>
        <taxon>Bacillales</taxon>
        <taxon>Staphylococcaceae</taxon>
        <taxon>Staphylococcus</taxon>
        <taxon>Staphylococcus cohnii species complex</taxon>
    </lineage>
</organism>
<evidence type="ECO:0000313" key="2">
    <source>
        <dbReference type="EMBL" id="PTF63004.1"/>
    </source>
</evidence>
<dbReference type="EMBL" id="PYZR01000184">
    <property type="protein sequence ID" value="PTF63004.1"/>
    <property type="molecule type" value="Genomic_DNA"/>
</dbReference>
<dbReference type="SMART" id="SM00871">
    <property type="entry name" value="AraC_E_bind"/>
    <property type="match status" value="1"/>
</dbReference>
<dbReference type="RefSeq" id="WP_107384803.1">
    <property type="nucleotide sequence ID" value="NZ_CP126540.1"/>
</dbReference>
<dbReference type="Pfam" id="PF06445">
    <property type="entry name" value="GyrI-like"/>
    <property type="match status" value="1"/>
</dbReference>
<dbReference type="AlphaFoldDB" id="A0A2T4LPV7"/>
<dbReference type="InterPro" id="IPR011256">
    <property type="entry name" value="Reg_factor_effector_dom_sf"/>
</dbReference>
<proteinExistence type="predicted"/>
<evidence type="ECO:0000259" key="1">
    <source>
        <dbReference type="SMART" id="SM00871"/>
    </source>
</evidence>
<comment type="caution">
    <text evidence="2">The sequence shown here is derived from an EMBL/GenBank/DDBJ whole genome shotgun (WGS) entry which is preliminary data.</text>
</comment>
<dbReference type="Proteomes" id="UP000241208">
    <property type="component" value="Unassembled WGS sequence"/>
</dbReference>
<accession>A0A2T4LPV7</accession>
<dbReference type="PANTHER" id="PTHR36444">
    <property type="entry name" value="TRANSCRIPTIONAL REGULATOR PROTEIN YOBU-RELATED"/>
    <property type="match status" value="1"/>
</dbReference>